<keyword evidence="2" id="KW-0449">Lipoprotein</keyword>
<dbReference type="AlphaFoldDB" id="A0A328B056"/>
<feature type="region of interest" description="Disordered" evidence="3">
    <location>
        <begin position="105"/>
        <end position="126"/>
    </location>
</feature>
<accession>A0A328B056</accession>
<dbReference type="Gene3D" id="1.20.1600.10">
    <property type="entry name" value="Outer membrane efflux proteins (OEP)"/>
    <property type="match status" value="1"/>
</dbReference>
<evidence type="ECO:0000256" key="1">
    <source>
        <dbReference type="ARBA" id="ARBA00007613"/>
    </source>
</evidence>
<keyword evidence="2" id="KW-0564">Palmitate</keyword>
<dbReference type="InterPro" id="IPR003423">
    <property type="entry name" value="OMP_efflux"/>
</dbReference>
<dbReference type="PANTHER" id="PTHR30203:SF33">
    <property type="entry name" value="BLR4455 PROTEIN"/>
    <property type="match status" value="1"/>
</dbReference>
<name>A0A328B056_9CAUL</name>
<dbReference type="PANTHER" id="PTHR30203">
    <property type="entry name" value="OUTER MEMBRANE CATION EFFLUX PROTEIN"/>
    <property type="match status" value="1"/>
</dbReference>
<feature type="signal peptide" evidence="2">
    <location>
        <begin position="1"/>
        <end position="22"/>
    </location>
</feature>
<dbReference type="Gene3D" id="2.20.200.10">
    <property type="entry name" value="Outer membrane efflux proteins (OEP)"/>
    <property type="match status" value="1"/>
</dbReference>
<protein>
    <submittedName>
        <fullName evidence="4">RND transporter</fullName>
    </submittedName>
</protein>
<keyword evidence="2" id="KW-0812">Transmembrane</keyword>
<dbReference type="GO" id="GO:0015562">
    <property type="term" value="F:efflux transmembrane transporter activity"/>
    <property type="evidence" value="ECO:0007669"/>
    <property type="project" value="InterPro"/>
</dbReference>
<gene>
    <name evidence="4" type="ORF">DJ021_12435</name>
</gene>
<evidence type="ECO:0000313" key="4">
    <source>
        <dbReference type="EMBL" id="RAK60553.1"/>
    </source>
</evidence>
<dbReference type="SUPFAM" id="SSF56954">
    <property type="entry name" value="Outer membrane efflux proteins (OEP)"/>
    <property type="match status" value="1"/>
</dbReference>
<dbReference type="RefSeq" id="WP_111457846.1">
    <property type="nucleotide sequence ID" value="NZ_QFYP01000001.1"/>
</dbReference>
<keyword evidence="2" id="KW-1134">Transmembrane beta strand</keyword>
<dbReference type="Proteomes" id="UP000249842">
    <property type="component" value="Unassembled WGS sequence"/>
</dbReference>
<evidence type="ECO:0000313" key="5">
    <source>
        <dbReference type="Proteomes" id="UP000249842"/>
    </source>
</evidence>
<dbReference type="GO" id="GO:0005886">
    <property type="term" value="C:plasma membrane"/>
    <property type="evidence" value="ECO:0007669"/>
    <property type="project" value="UniProtKB-SubCell"/>
</dbReference>
<evidence type="ECO:0000256" key="3">
    <source>
        <dbReference type="SAM" id="MobiDB-lite"/>
    </source>
</evidence>
<dbReference type="OrthoDB" id="9783100at2"/>
<dbReference type="NCBIfam" id="TIGR01845">
    <property type="entry name" value="outer_NodT"/>
    <property type="match status" value="1"/>
</dbReference>
<reference evidence="5" key="1">
    <citation type="submission" date="2018-05" db="EMBL/GenBank/DDBJ databases">
        <authorList>
            <person name="Li X."/>
        </authorList>
    </citation>
    <scope>NUCLEOTIDE SEQUENCE [LARGE SCALE GENOMIC DNA]</scope>
    <source>
        <strain evidence="5">HKS-05</strain>
    </source>
</reference>
<dbReference type="EMBL" id="QFYP01000001">
    <property type="protein sequence ID" value="RAK60553.1"/>
    <property type="molecule type" value="Genomic_DNA"/>
</dbReference>
<comment type="subcellular location">
    <subcellularLocation>
        <location evidence="2">Cell membrane</location>
        <topology evidence="2">Lipid-anchor</topology>
    </subcellularLocation>
</comment>
<comment type="similarity">
    <text evidence="1 2">Belongs to the outer membrane factor (OMF) (TC 1.B.17) family.</text>
</comment>
<keyword evidence="2" id="KW-0472">Membrane</keyword>
<dbReference type="PROSITE" id="PS51257">
    <property type="entry name" value="PROKAR_LIPOPROTEIN"/>
    <property type="match status" value="1"/>
</dbReference>
<organism evidence="4 5">
    <name type="scientific">Phenylobacterium hankyongense</name>
    <dbReference type="NCBI Taxonomy" id="1813876"/>
    <lineage>
        <taxon>Bacteria</taxon>
        <taxon>Pseudomonadati</taxon>
        <taxon>Pseudomonadota</taxon>
        <taxon>Alphaproteobacteria</taxon>
        <taxon>Caulobacterales</taxon>
        <taxon>Caulobacteraceae</taxon>
        <taxon>Phenylobacterium</taxon>
    </lineage>
</organism>
<keyword evidence="2" id="KW-0732">Signal</keyword>
<dbReference type="Pfam" id="PF02321">
    <property type="entry name" value="OEP"/>
    <property type="match status" value="2"/>
</dbReference>
<dbReference type="InterPro" id="IPR010131">
    <property type="entry name" value="MdtP/NodT-like"/>
</dbReference>
<feature type="chain" id="PRO_5016191615" evidence="2">
    <location>
        <begin position="23"/>
        <end position="466"/>
    </location>
</feature>
<keyword evidence="5" id="KW-1185">Reference proteome</keyword>
<proteinExistence type="inferred from homology"/>
<comment type="caution">
    <text evidence="4">The sequence shown here is derived from an EMBL/GenBank/DDBJ whole genome shotgun (WGS) entry which is preliminary data.</text>
</comment>
<evidence type="ECO:0000256" key="2">
    <source>
        <dbReference type="RuleBase" id="RU362097"/>
    </source>
</evidence>
<sequence length="466" mass="48683">MRTPRLLAAVSTAAMLSACSLAPPYAPPTIAVAPTYKELGPWTPAAPADAQPRGVWWAMFSDPVLDDLEARVEKANPDLAAAAAAYDQANALTAQARAGLFPELDGGALTQDTHRSDNAPLRTGGPNNYAANQVGVSLAYELDLWGRVRNLVAASGDRAQASAADLQSVRLSLQAALADDYLALRSLDAQDRLLRDTAGAYARALQLTQVLHDGGAATGLDVGRAQTQLSTAKALISDVGAQRALYEHAIAALVGESASQFSLAPTTAALPQPHVPVSAPSLLLQRRPDVVAAERRAAAANAQIGVARAALFPSLTISGSSGWQSSGGIDLIAAPNTFWMIGPQLLGAIFDGGRRKAGVQQARAVFDQASAEYRATVLNAFRGVEDQLALSNRLAVEAQDQQEATQAAQRTEALALTSYRQGASTYLDVVTAQTAALQAERAVIVLNSRRLQASVDLVRALGGGWG</sequence>